<evidence type="ECO:0000313" key="2">
    <source>
        <dbReference type="Proteomes" id="UP000001410"/>
    </source>
</evidence>
<sequence>MGQPELLKVKVCKINIVNEHDFSLVLNCREVMVNLVGRNPVQGSQFFRC</sequence>
<keyword evidence="2" id="KW-1185">Reference proteome</keyword>
<accession>A0A0H2V811</accession>
<evidence type="ECO:0000313" key="1">
    <source>
        <dbReference type="EMBL" id="AAN80114.1"/>
    </source>
</evidence>
<protein>
    <submittedName>
        <fullName evidence="1">Uncharacterized protein</fullName>
    </submittedName>
</protein>
<organism evidence="1 2">
    <name type="scientific">Escherichia coli O6:H1 (strain CFT073 / ATCC 700928 / UPEC)</name>
    <dbReference type="NCBI Taxonomy" id="199310"/>
    <lineage>
        <taxon>Bacteria</taxon>
        <taxon>Pseudomonadati</taxon>
        <taxon>Pseudomonadota</taxon>
        <taxon>Gammaproteobacteria</taxon>
        <taxon>Enterobacterales</taxon>
        <taxon>Enterobacteriaceae</taxon>
        <taxon>Escherichia</taxon>
    </lineage>
</organism>
<dbReference type="KEGG" id="ecc:c1649"/>
<dbReference type="EMBL" id="AE014075">
    <property type="protein sequence ID" value="AAN80114.1"/>
    <property type="molecule type" value="Genomic_DNA"/>
</dbReference>
<reference evidence="1 2" key="1">
    <citation type="journal article" date="2002" name="Proc. Natl. Acad. Sci. U.S.A.">
        <title>Extensive mosaic structure revealed by the complete genome sequence of uropathogenic Escherichia coli.</title>
        <authorList>
            <person name="Welch R.A."/>
            <person name="Burland V."/>
            <person name="Plunkett G.III."/>
            <person name="Redford P."/>
            <person name="Roesch P."/>
            <person name="Rasko D."/>
            <person name="Buckles E.L."/>
            <person name="Liou S.R."/>
            <person name="Boutin A."/>
            <person name="Hackett J."/>
            <person name="Stroud D."/>
            <person name="Mayhew G.F."/>
            <person name="Rose D.J."/>
            <person name="Zhou S."/>
            <person name="Schwartz D.C."/>
            <person name="Perna N.T."/>
            <person name="Mobley H.L."/>
            <person name="Donnenberg M.S."/>
            <person name="Blattner F.R."/>
        </authorList>
    </citation>
    <scope>NUCLEOTIDE SEQUENCE [LARGE SCALE GENOMIC DNA]</scope>
    <source>
        <strain evidence="2">CFT073 / ATCC 700928 / UPEC</strain>
    </source>
</reference>
<dbReference type="HOGENOM" id="CLU_3135054_0_0_6"/>
<name>A0A0H2V811_ECOL6</name>
<dbReference type="Proteomes" id="UP000001410">
    <property type="component" value="Chromosome"/>
</dbReference>
<dbReference type="AlphaFoldDB" id="A0A0H2V811"/>
<proteinExistence type="predicted"/>
<gene>
    <name evidence="1" type="ordered locus">c1649</name>
</gene>